<feature type="transmembrane region" description="Helical" evidence="1">
    <location>
        <begin position="7"/>
        <end position="25"/>
    </location>
</feature>
<name>A0A0B2BUR1_9ACTN</name>
<protein>
    <submittedName>
        <fullName evidence="2">YggT family protein</fullName>
    </submittedName>
</protein>
<keyword evidence="1" id="KW-0472">Membrane</keyword>
<comment type="caution">
    <text evidence="2">The sequence shown here is derived from an EMBL/GenBank/DDBJ whole genome shotgun (WGS) entry which is preliminary data.</text>
</comment>
<keyword evidence="3" id="KW-1185">Reference proteome</keyword>
<dbReference type="InterPro" id="IPR003425">
    <property type="entry name" value="CCB3/YggT"/>
</dbReference>
<dbReference type="EMBL" id="PGEZ01000001">
    <property type="protein sequence ID" value="PJJ56017.1"/>
    <property type="molecule type" value="Genomic_DNA"/>
</dbReference>
<organism evidence="2 3">
    <name type="scientific">Mumia flava</name>
    <dbReference type="NCBI Taxonomy" id="1348852"/>
    <lineage>
        <taxon>Bacteria</taxon>
        <taxon>Bacillati</taxon>
        <taxon>Actinomycetota</taxon>
        <taxon>Actinomycetes</taxon>
        <taxon>Propionibacteriales</taxon>
        <taxon>Nocardioidaceae</taxon>
        <taxon>Mumia</taxon>
    </lineage>
</organism>
<dbReference type="RefSeq" id="WP_039340192.1">
    <property type="nucleotide sequence ID" value="NZ_PGEZ01000001.1"/>
</dbReference>
<evidence type="ECO:0000256" key="1">
    <source>
        <dbReference type="SAM" id="Phobius"/>
    </source>
</evidence>
<dbReference type="AlphaFoldDB" id="A0A0B2BUR1"/>
<reference evidence="2 3" key="1">
    <citation type="submission" date="2017-11" db="EMBL/GenBank/DDBJ databases">
        <title>Genomic Encyclopedia of Archaeal and Bacterial Type Strains, Phase II (KMG-II): From Individual Species to Whole Genera.</title>
        <authorList>
            <person name="Goeker M."/>
        </authorList>
    </citation>
    <scope>NUCLEOTIDE SEQUENCE [LARGE SCALE GENOMIC DNA]</scope>
    <source>
        <strain evidence="2 3">DSM 27763</strain>
    </source>
</reference>
<accession>A0A0B2BUR1</accession>
<keyword evidence="1" id="KW-0812">Transmembrane</keyword>
<gene>
    <name evidence="2" type="ORF">CLV56_0221</name>
</gene>
<feature type="transmembrane region" description="Helical" evidence="1">
    <location>
        <begin position="75"/>
        <end position="96"/>
    </location>
</feature>
<dbReference type="Pfam" id="PF02325">
    <property type="entry name" value="CCB3_YggT"/>
    <property type="match status" value="1"/>
</dbReference>
<dbReference type="Proteomes" id="UP000230842">
    <property type="component" value="Unassembled WGS sequence"/>
</dbReference>
<evidence type="ECO:0000313" key="3">
    <source>
        <dbReference type="Proteomes" id="UP000230842"/>
    </source>
</evidence>
<sequence>MRAVGEIINFVLWACILLLLARFILDWVQLLARSWQPKGFVLVLCEAIYSVTDPPLRAVRRVIPPVRFGGMALDLSPMVLLIGLYLLQIVNLNIFFR</sequence>
<dbReference type="GO" id="GO:0016020">
    <property type="term" value="C:membrane"/>
    <property type="evidence" value="ECO:0007669"/>
    <property type="project" value="InterPro"/>
</dbReference>
<keyword evidence="1" id="KW-1133">Transmembrane helix</keyword>
<proteinExistence type="predicted"/>
<evidence type="ECO:0000313" key="2">
    <source>
        <dbReference type="EMBL" id="PJJ56017.1"/>
    </source>
</evidence>
<dbReference type="OrthoDB" id="3216131at2"/>